<name>A0A9P7UUU0_9AGAR</name>
<dbReference type="Proteomes" id="UP001049176">
    <property type="component" value="Chromosome 5"/>
</dbReference>
<dbReference type="EMBL" id="CM032185">
    <property type="protein sequence ID" value="KAG7092629.1"/>
    <property type="molecule type" value="Genomic_DNA"/>
</dbReference>
<protein>
    <submittedName>
        <fullName evidence="1">Uncharacterized protein</fullName>
    </submittedName>
</protein>
<dbReference type="SUPFAM" id="SSF143791">
    <property type="entry name" value="DUSP-like"/>
    <property type="match status" value="1"/>
</dbReference>
<dbReference type="AlphaFoldDB" id="A0A9P7UUU0"/>
<comment type="caution">
    <text evidence="1">The sequence shown here is derived from an EMBL/GenBank/DDBJ whole genome shotgun (WGS) entry which is preliminary data.</text>
</comment>
<keyword evidence="2" id="KW-1185">Reference proteome</keyword>
<dbReference type="GeneID" id="66078048"/>
<organism evidence="1 2">
    <name type="scientific">Marasmius oreades</name>
    <name type="common">fairy-ring Marasmius</name>
    <dbReference type="NCBI Taxonomy" id="181124"/>
    <lineage>
        <taxon>Eukaryota</taxon>
        <taxon>Fungi</taxon>
        <taxon>Dikarya</taxon>
        <taxon>Basidiomycota</taxon>
        <taxon>Agaricomycotina</taxon>
        <taxon>Agaricomycetes</taxon>
        <taxon>Agaricomycetidae</taxon>
        <taxon>Agaricales</taxon>
        <taxon>Marasmiineae</taxon>
        <taxon>Marasmiaceae</taxon>
        <taxon>Marasmius</taxon>
    </lineage>
</organism>
<dbReference type="InterPro" id="IPR035927">
    <property type="entry name" value="DUSP-like_sf"/>
</dbReference>
<sequence>MFDYAGITETNNLFHENKTLAIIPSSFLHRWRLWLTRPTEYERPESLDNTVFLCEHDMLTFDPETYEIENDVAAILYTEWQTLKQIYTARPLISLECKKGQERAIYRMYDYHM</sequence>
<dbReference type="OrthoDB" id="289038at2759"/>
<accession>A0A9P7UUU0</accession>
<gene>
    <name evidence="1" type="ORF">E1B28_008972</name>
</gene>
<reference evidence="1" key="1">
    <citation type="journal article" date="2021" name="Genome Biol. Evol.">
        <title>The assembled and annotated genome of the fairy-ring fungus Marasmius oreades.</title>
        <authorList>
            <person name="Hiltunen M."/>
            <person name="Ament-Velasquez S.L."/>
            <person name="Johannesson H."/>
        </authorList>
    </citation>
    <scope>NUCLEOTIDE SEQUENCE</scope>
    <source>
        <strain evidence="1">03SP1</strain>
    </source>
</reference>
<dbReference type="RefSeq" id="XP_043009099.1">
    <property type="nucleotide sequence ID" value="XM_043153814.1"/>
</dbReference>
<evidence type="ECO:0000313" key="2">
    <source>
        <dbReference type="Proteomes" id="UP001049176"/>
    </source>
</evidence>
<proteinExistence type="predicted"/>
<evidence type="ECO:0000313" key="1">
    <source>
        <dbReference type="EMBL" id="KAG7092629.1"/>
    </source>
</evidence>
<dbReference type="KEGG" id="more:E1B28_008972"/>